<dbReference type="Pfam" id="PF21111">
    <property type="entry name" value="CDI_toxin_EC869_like"/>
    <property type="match status" value="1"/>
</dbReference>
<accession>F1TIT9</accession>
<feature type="domain" description="CdiA toxin EC869-like" evidence="2">
    <location>
        <begin position="228"/>
        <end position="333"/>
    </location>
</feature>
<dbReference type="CDD" id="cd13444">
    <property type="entry name" value="CDI_toxin_EC869_like"/>
    <property type="match status" value="1"/>
</dbReference>
<gene>
    <name evidence="3" type="ORF">Cpap_0024</name>
</gene>
<dbReference type="OrthoDB" id="1737609at2"/>
<comment type="caution">
    <text evidence="3">The sequence shown here is derived from an EMBL/GenBank/DDBJ whole genome shotgun (WGS) entry which is preliminary data.</text>
</comment>
<dbReference type="eggNOG" id="ENOG5032R0Q">
    <property type="taxonomic scope" value="Bacteria"/>
</dbReference>
<keyword evidence="1" id="KW-0812">Transmembrane</keyword>
<dbReference type="Proteomes" id="UP000003860">
    <property type="component" value="Unassembled WGS sequence"/>
</dbReference>
<dbReference type="EMBL" id="ACXX02000023">
    <property type="protein sequence ID" value="EGD45668.1"/>
    <property type="molecule type" value="Genomic_DNA"/>
</dbReference>
<evidence type="ECO:0000256" key="1">
    <source>
        <dbReference type="SAM" id="Phobius"/>
    </source>
</evidence>
<evidence type="ECO:0000259" key="2">
    <source>
        <dbReference type="Pfam" id="PF21111"/>
    </source>
</evidence>
<dbReference type="Gene3D" id="3.40.1350.110">
    <property type="match status" value="1"/>
</dbReference>
<sequence length="353" mass="39294">MKRKDLGEKGSITVEAAICLPFFIIVVVSFVFLIKVYLAHEIVQHALTGACNEMSVYGLMYYSTDAEELVGGLEKFLDSEKVSNALEHTGLLPYVQEFGKNTTDYLRAQAVLVPISKILVREYLGNSLYKADLRLKHLNISKGFEGLNFTHSRMLADGKSIDIVAQYQLEFPFLAKLLPAIKITQTSSACIWAGEEGVNSLKGDSEETEQCVWNLDKIKRGREIRRLQGANLPFNFPVISKYENGLAASIKSLNLDEVYYHNTVNLQNKIKGYIRKLQEFNGGKSGSVTIDGSQVYRKELILVVPETDITGPQLRTLNNCVDIAKENGISLKIVKAYGKQNNAKNGEDNGKST</sequence>
<dbReference type="AlphaFoldDB" id="F1TIT9"/>
<dbReference type="GO" id="GO:0004530">
    <property type="term" value="F:deoxyribonuclease I activity"/>
    <property type="evidence" value="ECO:0007669"/>
    <property type="project" value="InterPro"/>
</dbReference>
<feature type="transmembrane region" description="Helical" evidence="1">
    <location>
        <begin position="12"/>
        <end position="38"/>
    </location>
</feature>
<reference evidence="3" key="2">
    <citation type="submission" date="2011-01" db="EMBL/GenBank/DDBJ databases">
        <title>The Non-contiguous Finished genome of Clostridium papyrosolvens.</title>
        <authorList>
            <person name="Lucas S."/>
            <person name="Copeland A."/>
            <person name="Lapidus A."/>
            <person name="Cheng J.-F."/>
            <person name="Goodwin L."/>
            <person name="Pitluck S."/>
            <person name="Misra M."/>
            <person name="Chertkov O."/>
            <person name="Detter J.C."/>
            <person name="Han C."/>
            <person name="Tapia R."/>
            <person name="Land M."/>
            <person name="Hauser L."/>
            <person name="Kyrpides N."/>
            <person name="Ivanova N."/>
            <person name="Pagani I."/>
            <person name="Mouttaki H."/>
            <person name="He Z."/>
            <person name="Zhou J."/>
            <person name="Hemme C.L."/>
            <person name="Woyke T."/>
        </authorList>
    </citation>
    <scope>NUCLEOTIDE SEQUENCE [LARGE SCALE GENOMIC DNA]</scope>
    <source>
        <strain evidence="3">DSM 2782</strain>
    </source>
</reference>
<organism evidence="3 4">
    <name type="scientific">Ruminiclostridium papyrosolvens DSM 2782</name>
    <dbReference type="NCBI Taxonomy" id="588581"/>
    <lineage>
        <taxon>Bacteria</taxon>
        <taxon>Bacillati</taxon>
        <taxon>Bacillota</taxon>
        <taxon>Clostridia</taxon>
        <taxon>Eubacteriales</taxon>
        <taxon>Oscillospiraceae</taxon>
        <taxon>Ruminiclostridium</taxon>
    </lineage>
</organism>
<evidence type="ECO:0000313" key="3">
    <source>
        <dbReference type="EMBL" id="EGD45668.1"/>
    </source>
</evidence>
<dbReference type="STRING" id="588581.Cpap_0024"/>
<evidence type="ECO:0000313" key="4">
    <source>
        <dbReference type="Proteomes" id="UP000003860"/>
    </source>
</evidence>
<keyword evidence="4" id="KW-1185">Reference proteome</keyword>
<dbReference type="RefSeq" id="WP_004622645.1">
    <property type="nucleotide sequence ID" value="NZ_ACXX02000023.1"/>
</dbReference>
<keyword evidence="1" id="KW-1133">Transmembrane helix</keyword>
<dbReference type="InterPro" id="IPR033799">
    <property type="entry name" value="CdiA_EC869-like"/>
</dbReference>
<name>F1TIT9_9FIRM</name>
<keyword evidence="1" id="KW-0472">Membrane</keyword>
<reference evidence="3" key="1">
    <citation type="submission" date="2009-07" db="EMBL/GenBank/DDBJ databases">
        <authorList>
            <consortium name="US DOE Joint Genome Institute (JGI-PGF)"/>
            <person name="Lucas S."/>
            <person name="Copeland A."/>
            <person name="Lapidus A."/>
            <person name="Glavina del Rio T."/>
            <person name="Tice H."/>
            <person name="Bruce D."/>
            <person name="Goodwin L."/>
            <person name="Pitluck S."/>
            <person name="Larimer F."/>
            <person name="Land M.L."/>
            <person name="Mouttaki H."/>
            <person name="He Z."/>
            <person name="Zhou J."/>
            <person name="Hemme C.L."/>
        </authorList>
    </citation>
    <scope>NUCLEOTIDE SEQUENCE</scope>
    <source>
        <strain evidence="3">DSM 2782</strain>
    </source>
</reference>
<protein>
    <recommendedName>
        <fullName evidence="2">CdiA toxin EC869-like domain-containing protein</fullName>
    </recommendedName>
</protein>
<proteinExistence type="predicted"/>